<name>I0BBZ9_9BACL</name>
<dbReference type="EMBL" id="JN225185">
    <property type="protein sequence ID" value="AFK65379.1"/>
    <property type="molecule type" value="Genomic_DNA"/>
</dbReference>
<dbReference type="Pfam" id="PF02333">
    <property type="entry name" value="Phytase"/>
    <property type="match status" value="1"/>
</dbReference>
<accession>I0BBZ9</accession>
<dbReference type="Pfam" id="PF07833">
    <property type="entry name" value="Cu_amine_oxidN1"/>
    <property type="match status" value="1"/>
</dbReference>
<dbReference type="Gene3D" id="3.30.457.10">
    <property type="entry name" value="Copper amine oxidase-like, N-terminal domain"/>
    <property type="match status" value="1"/>
</dbReference>
<dbReference type="InterPro" id="IPR011042">
    <property type="entry name" value="6-blade_b-propeller_TolB-like"/>
</dbReference>
<dbReference type="EMBL" id="CP003422">
    <property type="protein sequence ID" value="AFH59896.2"/>
    <property type="molecule type" value="Genomic_DNA"/>
</dbReference>
<dbReference type="AlphaFoldDB" id="I0BBZ9"/>
<reference evidence="3 5" key="2">
    <citation type="submission" date="2013-06" db="EMBL/GenBank/DDBJ databases">
        <title>Complete genome sequence of Paenibacillus mucilaginosus K02.</title>
        <authorList>
            <person name="Xiao B."/>
            <person name="Sun L."/>
            <person name="Xiao L."/>
            <person name="Lian B."/>
        </authorList>
    </citation>
    <scope>NUCLEOTIDE SEQUENCE [LARGE SCALE GENOMIC DNA]</scope>
    <source>
        <strain evidence="3 5">K02</strain>
    </source>
</reference>
<reference evidence="4" key="1">
    <citation type="submission" date="2011-07" db="EMBL/GenBank/DDBJ databases">
        <title>Some potential microbial weathering related gene sequences of Bacillus mucilaginosus.</title>
        <authorList>
            <person name="Lian B."/>
            <person name="Xiao B."/>
        </authorList>
    </citation>
    <scope>NUCLEOTIDE SEQUENCE</scope>
    <source>
        <strain evidence="4">K02</strain>
    </source>
</reference>
<evidence type="ECO:0000313" key="3">
    <source>
        <dbReference type="EMBL" id="AFH59896.2"/>
    </source>
</evidence>
<feature type="chain" id="PRO_5007667364" evidence="1">
    <location>
        <begin position="28"/>
        <end position="464"/>
    </location>
</feature>
<dbReference type="Gene3D" id="2.120.10.30">
    <property type="entry name" value="TolB, C-terminal domain"/>
    <property type="match status" value="1"/>
</dbReference>
<gene>
    <name evidence="3" type="ORF">B2K_04010</name>
</gene>
<feature type="signal peptide" evidence="1">
    <location>
        <begin position="1"/>
        <end position="27"/>
    </location>
</feature>
<proteinExistence type="predicted"/>
<sequence>MICMKLLHVLNATVFTAALLLPSAAYGAAEEGYAPLRAGLENLGAELDWDDEDRTVVFKLKNGISGTVTIGEKEYRLAGKKGELDSEVKLVNESTQVPAALWKAIEEENGKYADDPKAPKFFEVRADAETDAVADGEDAADDPAIWVDGADPSQSKLIATNKAGGVLVYDLAGKQLQSYPTGKMNNIDLRYDFPLGGSKVDIVAATNRTTNTIDVWAVSGATGELKDIVAEPIKSKMGEVYGFSLYHSLRSGKFYALVLGKDGEFEQYELADNGSGKVAGKLVREFTLESQSEGLAADDEYGTMYIAEEDAGIWKYSAEPEGGVEPLAQVDIADGRRLQDDVEGLTLYYGAEGQGYLIASSQGSNSYAVYKREGANEYVSSFTIEDGESVDGTTETDGIDVIGFGLGVKYPQGIFVAQDDANEKDGEELNQNFKIVPWEAVAKGLNAPAAAAQVDPRQLVKRGE</sequence>
<evidence type="ECO:0000313" key="5">
    <source>
        <dbReference type="Proteomes" id="UP000007392"/>
    </source>
</evidence>
<dbReference type="GO" id="GO:0016158">
    <property type="term" value="F:inositol hexakisphosphate 3-phosphatase activity"/>
    <property type="evidence" value="ECO:0007669"/>
    <property type="project" value="InterPro"/>
</dbReference>
<evidence type="ECO:0000313" key="4">
    <source>
        <dbReference type="EMBL" id="AFK65379.1"/>
    </source>
</evidence>
<dbReference type="PROSITE" id="PS51662">
    <property type="entry name" value="BP_PHYTASE"/>
    <property type="match status" value="1"/>
</dbReference>
<keyword evidence="1" id="KW-0732">Signal</keyword>
<dbReference type="KEGG" id="pmw:B2K_04010"/>
<feature type="domain" description="BPP" evidence="2">
    <location>
        <begin position="114"/>
        <end position="445"/>
    </location>
</feature>
<dbReference type="SUPFAM" id="SSF50956">
    <property type="entry name" value="Thermostable phytase (3-phytase)"/>
    <property type="match status" value="1"/>
</dbReference>
<dbReference type="SUPFAM" id="SSF55383">
    <property type="entry name" value="Copper amine oxidase, domain N"/>
    <property type="match status" value="1"/>
</dbReference>
<dbReference type="InterPro" id="IPR036582">
    <property type="entry name" value="Mao_N_sf"/>
</dbReference>
<organism evidence="3 5">
    <name type="scientific">Paenibacillus mucilaginosus K02</name>
    <dbReference type="NCBI Taxonomy" id="997761"/>
    <lineage>
        <taxon>Bacteria</taxon>
        <taxon>Bacillati</taxon>
        <taxon>Bacillota</taxon>
        <taxon>Bacilli</taxon>
        <taxon>Bacillales</taxon>
        <taxon>Paenibacillaceae</taxon>
        <taxon>Paenibacillus</taxon>
    </lineage>
</organism>
<dbReference type="HOGENOM" id="CLU_044211_0_0_9"/>
<evidence type="ECO:0000256" key="1">
    <source>
        <dbReference type="SAM" id="SignalP"/>
    </source>
</evidence>
<protein>
    <submittedName>
        <fullName evidence="3">3-phytase</fullName>
    </submittedName>
</protein>
<dbReference type="Proteomes" id="UP000007392">
    <property type="component" value="Chromosome"/>
</dbReference>
<dbReference type="InterPro" id="IPR003431">
    <property type="entry name" value="B-propeller_Phytase"/>
</dbReference>
<dbReference type="InterPro" id="IPR012854">
    <property type="entry name" value="Cu_amine_oxidase-like_N"/>
</dbReference>
<evidence type="ECO:0000259" key="2">
    <source>
        <dbReference type="PROSITE" id="PS51662"/>
    </source>
</evidence>